<evidence type="ECO:0000313" key="2">
    <source>
        <dbReference type="Proteomes" id="UP001224775"/>
    </source>
</evidence>
<evidence type="ECO:0000313" key="1">
    <source>
        <dbReference type="EMBL" id="KAK1742836.1"/>
    </source>
</evidence>
<keyword evidence="2" id="KW-1185">Reference proteome</keyword>
<gene>
    <name evidence="1" type="ORF">QTG54_006433</name>
</gene>
<comment type="caution">
    <text evidence="1">The sequence shown here is derived from an EMBL/GenBank/DDBJ whole genome shotgun (WGS) entry which is preliminary data.</text>
</comment>
<protein>
    <submittedName>
        <fullName evidence="1">Uncharacterized protein</fullName>
    </submittedName>
</protein>
<dbReference type="EMBL" id="JATAAI010000010">
    <property type="protein sequence ID" value="KAK1742836.1"/>
    <property type="molecule type" value="Genomic_DNA"/>
</dbReference>
<sequence length="338" mass="37872">MSSENKGAAATPAAVNEGDIRDDYLNNFHRTCSPSKDNDHRSLKAQLQGMNINDNDNCSTRNIADVPIEAMKHVASFLAVPSRALFAVALDKNLSRRECQAIAGNQWTTLDFGTVEKSLAEKLTDDHISAVLLCIDSVRTIKTLRLANCINITGVGLAPLRGSRVVEHIDLSLVPDHTSPLLDPAPPISQELVLPILNTIMGRGRLKVIDHARELELLQRHDEHHPFNQFLDLYMLSMNHGRGFRCKECEDEVGPNFSGEAQGTQCFVCYNCHDNYCEECIETTDLSMFCDKCERHYCDKCMESTWCECCNSSYCEKCEPLIYCRECDAQICSDCIIL</sequence>
<accession>A0AAD8YAG4</accession>
<proteinExistence type="predicted"/>
<dbReference type="Proteomes" id="UP001224775">
    <property type="component" value="Unassembled WGS sequence"/>
</dbReference>
<reference evidence="1" key="1">
    <citation type="submission" date="2023-06" db="EMBL/GenBank/DDBJ databases">
        <title>Survivors Of The Sea: Transcriptome response of Skeletonema marinoi to long-term dormancy.</title>
        <authorList>
            <person name="Pinder M.I.M."/>
            <person name="Kourtchenko O."/>
            <person name="Robertson E.K."/>
            <person name="Larsson T."/>
            <person name="Maumus F."/>
            <person name="Osuna-Cruz C.M."/>
            <person name="Vancaester E."/>
            <person name="Stenow R."/>
            <person name="Vandepoele K."/>
            <person name="Ploug H."/>
            <person name="Bruchert V."/>
            <person name="Godhe A."/>
            <person name="Topel M."/>
        </authorList>
    </citation>
    <scope>NUCLEOTIDE SEQUENCE</scope>
    <source>
        <strain evidence="1">R05AC</strain>
    </source>
</reference>
<organism evidence="1 2">
    <name type="scientific">Skeletonema marinoi</name>
    <dbReference type="NCBI Taxonomy" id="267567"/>
    <lineage>
        <taxon>Eukaryota</taxon>
        <taxon>Sar</taxon>
        <taxon>Stramenopiles</taxon>
        <taxon>Ochrophyta</taxon>
        <taxon>Bacillariophyta</taxon>
        <taxon>Coscinodiscophyceae</taxon>
        <taxon>Thalassiosirophycidae</taxon>
        <taxon>Thalassiosirales</taxon>
        <taxon>Skeletonemataceae</taxon>
        <taxon>Skeletonema</taxon>
        <taxon>Skeletonema marinoi-dohrnii complex</taxon>
    </lineage>
</organism>
<name>A0AAD8YAG4_9STRA</name>
<dbReference type="AlphaFoldDB" id="A0AAD8YAG4"/>